<evidence type="ECO:0000256" key="1">
    <source>
        <dbReference type="SAM" id="MobiDB-lite"/>
    </source>
</evidence>
<dbReference type="Gene3D" id="3.10.28.20">
    <property type="entry name" value="Acetamidase/Formamidase-like domains"/>
    <property type="match status" value="1"/>
</dbReference>
<dbReference type="PANTHER" id="PTHR31891:SF1">
    <property type="entry name" value="FORMAMIDASE C869.04-RELATED"/>
    <property type="match status" value="1"/>
</dbReference>
<evidence type="ECO:0000313" key="2">
    <source>
        <dbReference type="EMBL" id="RFS82976.1"/>
    </source>
</evidence>
<feature type="region of interest" description="Disordered" evidence="1">
    <location>
        <begin position="180"/>
        <end position="205"/>
    </location>
</feature>
<dbReference type="PANTHER" id="PTHR31891">
    <property type="entry name" value="FORMAMIDASE C869.04-RELATED"/>
    <property type="match status" value="1"/>
</dbReference>
<proteinExistence type="predicted"/>
<keyword evidence="3" id="KW-1185">Reference proteome</keyword>
<dbReference type="Proteomes" id="UP000262882">
    <property type="component" value="Unassembled WGS sequence"/>
</dbReference>
<dbReference type="AlphaFoldDB" id="A0A372GC48"/>
<gene>
    <name evidence="2" type="ORF">D0T12_22505</name>
</gene>
<dbReference type="GO" id="GO:0016811">
    <property type="term" value="F:hydrolase activity, acting on carbon-nitrogen (but not peptide) bonds, in linear amides"/>
    <property type="evidence" value="ECO:0007669"/>
    <property type="project" value="InterPro"/>
</dbReference>
<reference evidence="2 3" key="1">
    <citation type="submission" date="2018-08" db="EMBL/GenBank/DDBJ databases">
        <title>Actinomadura spongicola sp. nov., isolated from marine sponge Leucetta chagosensis.</title>
        <authorList>
            <person name="Li L."/>
            <person name="Lin H.W."/>
        </authorList>
    </citation>
    <scope>NUCLEOTIDE SEQUENCE [LARGE SCALE GENOMIC DNA]</scope>
    <source>
        <strain evidence="2 3">LHW52907</strain>
    </source>
</reference>
<dbReference type="OrthoDB" id="9785236at2"/>
<organism evidence="2 3">
    <name type="scientific">Actinomadura spongiicola</name>
    <dbReference type="NCBI Taxonomy" id="2303421"/>
    <lineage>
        <taxon>Bacteria</taxon>
        <taxon>Bacillati</taxon>
        <taxon>Actinomycetota</taxon>
        <taxon>Actinomycetes</taxon>
        <taxon>Streptosporangiales</taxon>
        <taxon>Thermomonosporaceae</taxon>
        <taxon>Actinomadura</taxon>
    </lineage>
</organism>
<evidence type="ECO:0000313" key="3">
    <source>
        <dbReference type="Proteomes" id="UP000262882"/>
    </source>
</evidence>
<name>A0A372GC48_9ACTN</name>
<dbReference type="EMBL" id="QVNQ01000007">
    <property type="protein sequence ID" value="RFS82976.1"/>
    <property type="molecule type" value="Genomic_DNA"/>
</dbReference>
<sequence length="379" mass="40338">MAVHEIRIDPALSLREEPGTGHNRWHPDIPPVVSCAPGDEVVLGTRDAFDGQFDMSSTAESVAAADLSVVHPLTGPVFVEGAEPGDLLEVEILEVTPDAFGFTAQAPGVGFLSDEFPDPFLVRWTIADGWATSADLPGVRIPGAPFMGTIGLAPGPDTLRRITERERTVLELGAPALPPSAAGAVPSKPEIASTGLRTVPPREQGGNVDIKQLTAGSRLFLPVDAPGALFSAGDAHFAQGDGETCGTAIEMRATLRVRFAVHKGEAREKGITAPRFSRDEYWVAPEFAAPRRFFATTGLSMSRDGATVVAEDVSLAARNAVLNMVDHLCERGWSRQQAYAICSVAVDLRISQVVNVPNFLVSAFLPLDIFTDQRVPITG</sequence>
<accession>A0A372GC48</accession>
<dbReference type="InterPro" id="IPR004304">
    <property type="entry name" value="FmdA_AmdA"/>
</dbReference>
<dbReference type="RefSeq" id="WP_117401672.1">
    <property type="nucleotide sequence ID" value="NZ_QVNQ01000007.1"/>
</dbReference>
<dbReference type="Gene3D" id="2.60.120.580">
    <property type="entry name" value="Acetamidase/Formamidase-like domains"/>
    <property type="match status" value="2"/>
</dbReference>
<dbReference type="SUPFAM" id="SSF141130">
    <property type="entry name" value="Acetamidase/Formamidase-like"/>
    <property type="match status" value="1"/>
</dbReference>
<comment type="caution">
    <text evidence="2">The sequence shown here is derived from an EMBL/GenBank/DDBJ whole genome shotgun (WGS) entry which is preliminary data.</text>
</comment>
<dbReference type="Pfam" id="PF03069">
    <property type="entry name" value="FmdA_AmdA"/>
    <property type="match status" value="1"/>
</dbReference>
<protein>
    <submittedName>
        <fullName evidence="2">Acetamidase</fullName>
    </submittedName>
</protein>